<accession>A0A846QCT7</accession>
<comment type="cofactor">
    <cofactor evidence="1">
        <name>FAD</name>
        <dbReference type="ChEBI" id="CHEBI:57692"/>
    </cofactor>
</comment>
<dbReference type="AlphaFoldDB" id="A0A846QCT7"/>
<dbReference type="InterPro" id="IPR023166">
    <property type="entry name" value="BaiN-like_dom_sf"/>
</dbReference>
<dbReference type="NCBIfam" id="TIGR00275">
    <property type="entry name" value="aminoacetone oxidase family FAD-binding enzyme"/>
    <property type="match status" value="1"/>
</dbReference>
<organism evidence="6 7">
    <name type="scientific">Desulfobaculum xiamenense</name>
    <dbReference type="NCBI Taxonomy" id="995050"/>
    <lineage>
        <taxon>Bacteria</taxon>
        <taxon>Pseudomonadati</taxon>
        <taxon>Thermodesulfobacteriota</taxon>
        <taxon>Desulfovibrionia</taxon>
        <taxon>Desulfovibrionales</taxon>
        <taxon>Desulfovibrionaceae</taxon>
        <taxon>Desulfobaculum</taxon>
    </lineage>
</organism>
<evidence type="ECO:0000256" key="1">
    <source>
        <dbReference type="ARBA" id="ARBA00001974"/>
    </source>
</evidence>
<dbReference type="Gene3D" id="2.40.30.10">
    <property type="entry name" value="Translation factors"/>
    <property type="match status" value="1"/>
</dbReference>
<dbReference type="RefSeq" id="WP_167939666.1">
    <property type="nucleotide sequence ID" value="NZ_JAATJA010000001.1"/>
</dbReference>
<dbReference type="InterPro" id="IPR057661">
    <property type="entry name" value="RsdA/BaiN/AoA(So)_Rossmann"/>
</dbReference>
<dbReference type="Gene3D" id="1.10.8.260">
    <property type="entry name" value="HI0933 insert domain-like"/>
    <property type="match status" value="1"/>
</dbReference>
<reference evidence="6 7" key="1">
    <citation type="submission" date="2020-03" db="EMBL/GenBank/DDBJ databases">
        <title>Genomic Encyclopedia of Type Strains, Phase IV (KMG-IV): sequencing the most valuable type-strain genomes for metagenomic binning, comparative biology and taxonomic classification.</title>
        <authorList>
            <person name="Goeker M."/>
        </authorList>
    </citation>
    <scope>NUCLEOTIDE SEQUENCE [LARGE SCALE GENOMIC DNA]</scope>
    <source>
        <strain evidence="6 7">DSM 24233</strain>
    </source>
</reference>
<evidence type="ECO:0000256" key="2">
    <source>
        <dbReference type="ARBA" id="ARBA00022630"/>
    </source>
</evidence>
<dbReference type="PRINTS" id="PR00411">
    <property type="entry name" value="PNDRDTASEI"/>
</dbReference>
<dbReference type="EMBL" id="JAATJA010000001">
    <property type="protein sequence ID" value="NJB66536.1"/>
    <property type="molecule type" value="Genomic_DNA"/>
</dbReference>
<evidence type="ECO:0000259" key="4">
    <source>
        <dbReference type="Pfam" id="PF03486"/>
    </source>
</evidence>
<dbReference type="Pfam" id="PF03486">
    <property type="entry name" value="HI0933_like"/>
    <property type="match status" value="1"/>
</dbReference>
<keyword evidence="2" id="KW-0285">Flavoprotein</keyword>
<gene>
    <name evidence="6" type="ORF">GGQ74_000176</name>
</gene>
<name>A0A846QCT7_9BACT</name>
<evidence type="ECO:0000313" key="7">
    <source>
        <dbReference type="Proteomes" id="UP000580856"/>
    </source>
</evidence>
<proteinExistence type="predicted"/>
<dbReference type="Gene3D" id="3.50.50.60">
    <property type="entry name" value="FAD/NAD(P)-binding domain"/>
    <property type="match status" value="1"/>
</dbReference>
<dbReference type="Pfam" id="PF22780">
    <property type="entry name" value="HI0933_like_1st"/>
    <property type="match status" value="1"/>
</dbReference>
<dbReference type="Proteomes" id="UP000580856">
    <property type="component" value="Unassembled WGS sequence"/>
</dbReference>
<sequence>MDTFDVIVIGAGASGLMCAIGAAGRGRRTAVLDLGRRSARKVRIAGGGRCNFTNLDCEAEHYLSENPHFCKSALSRFTPWDIVSLLAENGLSYEEKAPGQLFCAQGGGAVAGCLERMAGEAGASLYMGREVRGVEMDAGRFVVRTGGETFSSASLVVATGGRSWPGVGATSTGYEIATRFGVRVVPPRPALAPLVVPQWSFSDLAGVSFSARVSCGRIAFTDDVLITHKGLSGPAVLQISSHWRKGEELTIDLLSGGDVEALLDEERATRGGRALLRNVLSRHVPGRLAEMLIGAHGGKPVAELNREALRDVARRIGAWTVMPSRTEGWEKAEVTAGGVDTAALSSKTMGARGVPGLFFTGEVQDVTGRLGGYNLQWAWSSGFAAGEFA</sequence>
<evidence type="ECO:0000313" key="6">
    <source>
        <dbReference type="EMBL" id="NJB66536.1"/>
    </source>
</evidence>
<dbReference type="InterPro" id="IPR004792">
    <property type="entry name" value="BaiN-like"/>
</dbReference>
<feature type="domain" description="RsdA/BaiN/AoA(So)-like Rossmann fold-like" evidence="4">
    <location>
        <begin position="5"/>
        <end position="387"/>
    </location>
</feature>
<comment type="caution">
    <text evidence="6">The sequence shown here is derived from an EMBL/GenBank/DDBJ whole genome shotgun (WGS) entry which is preliminary data.</text>
</comment>
<dbReference type="PANTHER" id="PTHR42887">
    <property type="entry name" value="OS12G0638800 PROTEIN"/>
    <property type="match status" value="1"/>
</dbReference>
<dbReference type="SUPFAM" id="SSF160996">
    <property type="entry name" value="HI0933 insert domain-like"/>
    <property type="match status" value="1"/>
</dbReference>
<protein>
    <recommendedName>
        <fullName evidence="8">Aminoacetone oxidase family FAD-binding enzyme</fullName>
    </recommendedName>
</protein>
<dbReference type="InterPro" id="IPR055178">
    <property type="entry name" value="RsdA/BaiN/AoA(So)-like_dom"/>
</dbReference>
<keyword evidence="3" id="KW-0274">FAD</keyword>
<evidence type="ECO:0008006" key="8">
    <source>
        <dbReference type="Google" id="ProtNLM"/>
    </source>
</evidence>
<feature type="domain" description="RsdA/BaiN/AoA(So)-like insert" evidence="5">
    <location>
        <begin position="188"/>
        <end position="334"/>
    </location>
</feature>
<dbReference type="InterPro" id="IPR036188">
    <property type="entry name" value="FAD/NAD-bd_sf"/>
</dbReference>
<dbReference type="SUPFAM" id="SSF51905">
    <property type="entry name" value="FAD/NAD(P)-binding domain"/>
    <property type="match status" value="1"/>
</dbReference>
<dbReference type="PANTHER" id="PTHR42887:SF2">
    <property type="entry name" value="OS12G0638800 PROTEIN"/>
    <property type="match status" value="1"/>
</dbReference>
<evidence type="ECO:0000259" key="5">
    <source>
        <dbReference type="Pfam" id="PF22780"/>
    </source>
</evidence>
<keyword evidence="7" id="KW-1185">Reference proteome</keyword>
<evidence type="ECO:0000256" key="3">
    <source>
        <dbReference type="ARBA" id="ARBA00022827"/>
    </source>
</evidence>